<dbReference type="EMBL" id="NBNE01000752">
    <property type="protein sequence ID" value="OWZ17438.1"/>
    <property type="molecule type" value="Genomic_DNA"/>
</dbReference>
<proteinExistence type="predicted"/>
<gene>
    <name evidence="2" type="ORF">PHMEG_0008613</name>
</gene>
<comment type="caution">
    <text evidence="2">The sequence shown here is derived from an EMBL/GenBank/DDBJ whole genome shotgun (WGS) entry which is preliminary data.</text>
</comment>
<feature type="domain" description="Phytotoxin PcF" evidence="1">
    <location>
        <begin position="10"/>
        <end position="51"/>
    </location>
</feature>
<keyword evidence="3" id="KW-1185">Reference proteome</keyword>
<dbReference type="AlphaFoldDB" id="A0A225WJL5"/>
<dbReference type="Proteomes" id="UP000198211">
    <property type="component" value="Unassembled WGS sequence"/>
</dbReference>
<organism evidence="2 3">
    <name type="scientific">Phytophthora megakarya</name>
    <dbReference type="NCBI Taxonomy" id="4795"/>
    <lineage>
        <taxon>Eukaryota</taxon>
        <taxon>Sar</taxon>
        <taxon>Stramenopiles</taxon>
        <taxon>Oomycota</taxon>
        <taxon>Peronosporomycetes</taxon>
        <taxon>Peronosporales</taxon>
        <taxon>Peronosporaceae</taxon>
        <taxon>Phytophthora</taxon>
    </lineage>
</organism>
<reference evidence="3" key="1">
    <citation type="submission" date="2017-03" db="EMBL/GenBank/DDBJ databases">
        <title>Phytopthora megakarya and P. palmivora, two closely related causual agents of cacao black pod achieved similar genome size and gene model numbers by different mechanisms.</title>
        <authorList>
            <person name="Ali S."/>
            <person name="Shao J."/>
            <person name="Larry D.J."/>
            <person name="Kronmiller B."/>
            <person name="Shen D."/>
            <person name="Strem M.D."/>
            <person name="Melnick R.L."/>
            <person name="Guiltinan M.J."/>
            <person name="Tyler B.M."/>
            <person name="Meinhardt L.W."/>
            <person name="Bailey B.A."/>
        </authorList>
    </citation>
    <scope>NUCLEOTIDE SEQUENCE [LARGE SCALE GENOMIC DNA]</scope>
    <source>
        <strain evidence="3">zdho120</strain>
    </source>
</reference>
<accession>A0A225WJL5</accession>
<name>A0A225WJL5_9STRA</name>
<evidence type="ECO:0000313" key="3">
    <source>
        <dbReference type="Proteomes" id="UP000198211"/>
    </source>
</evidence>
<sequence length="54" mass="5715">MVVTTSNAQQQLCSAQGCAALYSDSNIRTSACCAKRPGNFHECCYSSCNFGSPC</sequence>
<dbReference type="InterPro" id="IPR018570">
    <property type="entry name" value="Phytotoxin_PcF"/>
</dbReference>
<protein>
    <submittedName>
        <fullName evidence="2">PcF and SCR74-like cys-rich secreted peptide</fullName>
    </submittedName>
</protein>
<dbReference type="OrthoDB" id="143077at2759"/>
<evidence type="ECO:0000259" key="1">
    <source>
        <dbReference type="Pfam" id="PF09461"/>
    </source>
</evidence>
<evidence type="ECO:0000313" key="2">
    <source>
        <dbReference type="EMBL" id="OWZ17438.1"/>
    </source>
</evidence>
<dbReference type="Pfam" id="PF09461">
    <property type="entry name" value="PcF"/>
    <property type="match status" value="1"/>
</dbReference>